<reference evidence="2 3" key="1">
    <citation type="journal article" date="2024" name="Science">
        <title>Giant polyketide synthase enzymes in the biosynthesis of giant marine polyether toxins.</title>
        <authorList>
            <person name="Fallon T.R."/>
            <person name="Shende V.V."/>
            <person name="Wierzbicki I.H."/>
            <person name="Pendleton A.L."/>
            <person name="Watervoot N.F."/>
            <person name="Auber R.P."/>
            <person name="Gonzalez D.J."/>
            <person name="Wisecaver J.H."/>
            <person name="Moore B.S."/>
        </authorList>
    </citation>
    <scope>NUCLEOTIDE SEQUENCE [LARGE SCALE GENOMIC DNA]</scope>
    <source>
        <strain evidence="2 3">12B1</strain>
    </source>
</reference>
<feature type="region of interest" description="Disordered" evidence="1">
    <location>
        <begin position="1"/>
        <end position="21"/>
    </location>
</feature>
<evidence type="ECO:0000313" key="2">
    <source>
        <dbReference type="EMBL" id="KAL1512301.1"/>
    </source>
</evidence>
<name>A0AB34J6X3_PRYPA</name>
<dbReference type="InterPro" id="IPR027267">
    <property type="entry name" value="AH/BAR_dom_sf"/>
</dbReference>
<dbReference type="Proteomes" id="UP001515480">
    <property type="component" value="Unassembled WGS sequence"/>
</dbReference>
<organism evidence="2 3">
    <name type="scientific">Prymnesium parvum</name>
    <name type="common">Toxic golden alga</name>
    <dbReference type="NCBI Taxonomy" id="97485"/>
    <lineage>
        <taxon>Eukaryota</taxon>
        <taxon>Haptista</taxon>
        <taxon>Haptophyta</taxon>
        <taxon>Prymnesiophyceae</taxon>
        <taxon>Prymnesiales</taxon>
        <taxon>Prymnesiaceae</taxon>
        <taxon>Prymnesium</taxon>
    </lineage>
</organism>
<dbReference type="Gene3D" id="1.20.1270.60">
    <property type="entry name" value="Arfaptin homology (AH) domain/BAR domain"/>
    <property type="match status" value="1"/>
</dbReference>
<proteinExistence type="predicted"/>
<sequence length="222" mass="23862">MAIDLPHEFDGEEGEEELPNPEELVDQARDLRTSAESLASNIADLQRAQLAYTASISALADTLSQPAALACGIPHSIKQVLSDIEASTSQSTQLLSDAQDGPLRKLRSGKLKQFSTDSDAFKTATQNHTAAQAKLSSLVGKGKPSKPKLQQLQMGEDETRKRAEQTAVAARAAGKAAEAEHRVTLQKVVRDTAFSQLALHARGLELFTKMMSELAQMPNAEA</sequence>
<keyword evidence="3" id="KW-1185">Reference proteome</keyword>
<feature type="region of interest" description="Disordered" evidence="1">
    <location>
        <begin position="135"/>
        <end position="162"/>
    </location>
</feature>
<protein>
    <submittedName>
        <fullName evidence="2">Uncharacterized protein</fullName>
    </submittedName>
</protein>
<dbReference type="EMBL" id="JBGBPQ010000013">
    <property type="protein sequence ID" value="KAL1512301.1"/>
    <property type="molecule type" value="Genomic_DNA"/>
</dbReference>
<evidence type="ECO:0000256" key="1">
    <source>
        <dbReference type="SAM" id="MobiDB-lite"/>
    </source>
</evidence>
<gene>
    <name evidence="2" type="ORF">AB1Y20_005563</name>
</gene>
<accession>A0AB34J6X3</accession>
<evidence type="ECO:0000313" key="3">
    <source>
        <dbReference type="Proteomes" id="UP001515480"/>
    </source>
</evidence>
<dbReference type="SUPFAM" id="SSF103657">
    <property type="entry name" value="BAR/IMD domain-like"/>
    <property type="match status" value="1"/>
</dbReference>
<dbReference type="AlphaFoldDB" id="A0AB34J6X3"/>
<feature type="compositionally biased region" description="Acidic residues" evidence="1">
    <location>
        <begin position="10"/>
        <end position="21"/>
    </location>
</feature>
<comment type="caution">
    <text evidence="2">The sequence shown here is derived from an EMBL/GenBank/DDBJ whole genome shotgun (WGS) entry which is preliminary data.</text>
</comment>